<keyword evidence="3" id="KW-1185">Reference proteome</keyword>
<dbReference type="InterPro" id="IPR016181">
    <property type="entry name" value="Acyl_CoA_acyltransferase"/>
</dbReference>
<dbReference type="CDD" id="cd04301">
    <property type="entry name" value="NAT_SF"/>
    <property type="match status" value="1"/>
</dbReference>
<protein>
    <recommendedName>
        <fullName evidence="1">N-acetyltransferase domain-containing protein</fullName>
    </recommendedName>
</protein>
<dbReference type="Gene3D" id="3.40.630.30">
    <property type="match status" value="1"/>
</dbReference>
<dbReference type="InterPro" id="IPR000182">
    <property type="entry name" value="GNAT_dom"/>
</dbReference>
<dbReference type="PANTHER" id="PTHR42791:SF1">
    <property type="entry name" value="N-ACETYLTRANSFERASE DOMAIN-CONTAINING PROTEIN"/>
    <property type="match status" value="1"/>
</dbReference>
<evidence type="ECO:0000313" key="2">
    <source>
        <dbReference type="EMBL" id="VVT58951.1"/>
    </source>
</evidence>
<dbReference type="PANTHER" id="PTHR42791">
    <property type="entry name" value="GNAT FAMILY ACETYLTRANSFERASE"/>
    <property type="match status" value="1"/>
</dbReference>
<evidence type="ECO:0000313" key="3">
    <source>
        <dbReference type="Proteomes" id="UP000398389"/>
    </source>
</evidence>
<accession>A0A5E8CA44</accession>
<dbReference type="AlphaFoldDB" id="A0A5E8CA44"/>
<dbReference type="OrthoDB" id="410198at2759"/>
<dbReference type="Proteomes" id="UP000398389">
    <property type="component" value="Unassembled WGS sequence"/>
</dbReference>
<dbReference type="InterPro" id="IPR052523">
    <property type="entry name" value="Trichothecene_AcTrans"/>
</dbReference>
<dbReference type="RefSeq" id="XP_031857068.1">
    <property type="nucleotide sequence ID" value="XM_032001177.1"/>
</dbReference>
<proteinExistence type="predicted"/>
<feature type="domain" description="N-acetyltransferase" evidence="1">
    <location>
        <begin position="129"/>
        <end position="208"/>
    </location>
</feature>
<dbReference type="GO" id="GO:0016747">
    <property type="term" value="F:acyltransferase activity, transferring groups other than amino-acyl groups"/>
    <property type="evidence" value="ECO:0007669"/>
    <property type="project" value="InterPro"/>
</dbReference>
<dbReference type="SUPFAM" id="SSF55729">
    <property type="entry name" value="Acyl-CoA N-acyltransferases (Nat)"/>
    <property type="match status" value="1"/>
</dbReference>
<dbReference type="PROSITE" id="PS51186">
    <property type="entry name" value="GNAT"/>
    <property type="match status" value="1"/>
</dbReference>
<name>A0A5E8CA44_9ASCO</name>
<reference evidence="2 3" key="1">
    <citation type="submission" date="2019-09" db="EMBL/GenBank/DDBJ databases">
        <authorList>
            <person name="Brejova B."/>
        </authorList>
    </citation>
    <scope>NUCLEOTIDE SEQUENCE [LARGE SCALE GENOMIC DNA]</scope>
</reference>
<dbReference type="Pfam" id="PF00583">
    <property type="entry name" value="Acetyltransf_1"/>
    <property type="match status" value="1"/>
</dbReference>
<organism evidence="2 3">
    <name type="scientific">Magnusiomyces paraingens</name>
    <dbReference type="NCBI Taxonomy" id="2606893"/>
    <lineage>
        <taxon>Eukaryota</taxon>
        <taxon>Fungi</taxon>
        <taxon>Dikarya</taxon>
        <taxon>Ascomycota</taxon>
        <taxon>Saccharomycotina</taxon>
        <taxon>Dipodascomycetes</taxon>
        <taxon>Dipodascales</taxon>
        <taxon>Dipodascaceae</taxon>
        <taxon>Magnusiomyces</taxon>
    </lineage>
</organism>
<gene>
    <name evidence="2" type="ORF">SAPINGB_P006466</name>
</gene>
<sequence>MATVRKVELHEYKQARDTLARAFTEDSVARYLTDCDGNTPEQRRKLDIDIFEYIIYAHLLKGLVLTVGDWEGIACWMPPNQNMDDFLTIMKSGMWRLYFSLGKESKARYFNEFLPVLHEAKAEVMQDRDDKSWYLIYLGTVPEARGKGYSRKLVEYVTDIADKNGEACYLESSNLVNIPIYHKYGFEVKKEITLNRATEPVHLQCMIREPKITKDDSDD</sequence>
<evidence type="ECO:0000259" key="1">
    <source>
        <dbReference type="PROSITE" id="PS51186"/>
    </source>
</evidence>
<dbReference type="EMBL" id="CABVLU010000005">
    <property type="protein sequence ID" value="VVT58951.1"/>
    <property type="molecule type" value="Genomic_DNA"/>
</dbReference>
<dbReference type="GeneID" id="43585277"/>